<dbReference type="Proteomes" id="UP000280497">
    <property type="component" value="Segment"/>
</dbReference>
<dbReference type="GeneID" id="55003816"/>
<accession>A0A385UJW4</accession>
<gene>
    <name evidence="1" type="primary">37</name>
    <name evidence="1" type="ORF">SAMW_37</name>
</gene>
<name>A0A385UJW4_9CAUD</name>
<evidence type="ECO:0000313" key="1">
    <source>
        <dbReference type="EMBL" id="AYB70519.1"/>
    </source>
</evidence>
<sequence length="47" mass="5053">MTDPDFPDSYKLLHGAPYDDDPGPWPYLAVIAFAAIAAVAILVASYL</sequence>
<evidence type="ECO:0000313" key="2">
    <source>
        <dbReference type="Proteomes" id="UP000280497"/>
    </source>
</evidence>
<proteinExistence type="predicted"/>
<dbReference type="EMBL" id="MH727560">
    <property type="protein sequence ID" value="AYB70519.1"/>
    <property type="molecule type" value="Genomic_DNA"/>
</dbReference>
<reference evidence="1 2" key="1">
    <citation type="submission" date="2018-08" db="EMBL/GenBank/DDBJ databases">
        <authorList>
            <person name="Pathak A."/>
            <person name="Staton O.A."/>
            <person name="Aldaher A.R."/>
            <person name="Baird K.M."/>
            <person name="Borah A."/>
            <person name="Haggard G.E."/>
            <person name="Meesala S."/>
            <person name="Nealy S.L."/>
            <person name="Ramdas R."/>
            <person name="Rocha M."/>
            <person name="Sristi D."/>
            <person name="Thukral S."/>
            <person name="Walls C.E."/>
            <person name="Waqas M."/>
            <person name="Williams M.R."/>
            <person name="Winters A.K."/>
            <person name="Sahawneh K.J."/>
            <person name="Monti D.L."/>
            <person name="Garlena R.A."/>
            <person name="Russell D.A."/>
            <person name="Pope W.H."/>
            <person name="Jacobs-Sera D."/>
            <person name="Hatfull G.F."/>
        </authorList>
    </citation>
    <scope>NUCLEOTIDE SEQUENCE [LARGE SCALE GENOMIC DNA]</scope>
</reference>
<protein>
    <submittedName>
        <fullName evidence="1">Uncharacterized protein</fullName>
    </submittedName>
</protein>
<organism evidence="1 2">
    <name type="scientific">Corynebacterium phage SamW</name>
    <dbReference type="NCBI Taxonomy" id="2301601"/>
    <lineage>
        <taxon>Viruses</taxon>
        <taxon>Duplodnaviria</taxon>
        <taxon>Heunggongvirae</taxon>
        <taxon>Uroviricota</taxon>
        <taxon>Caudoviricetes</taxon>
        <taxon>Samwavirus</taxon>
        <taxon>Samwavirus samW</taxon>
    </lineage>
</organism>
<dbReference type="RefSeq" id="YP_009812746.1">
    <property type="nucleotide sequence ID" value="NC_048069.1"/>
</dbReference>
<keyword evidence="2" id="KW-1185">Reference proteome</keyword>
<dbReference type="KEGG" id="vg:55003816"/>